<dbReference type="AlphaFoldDB" id="A0A9Q1B470"/>
<sequence length="86" mass="9583">MSLWGVAKPARSKHHPYTKQSMNCNGKKSSKYGSIFFEAFKPSVNGATRRSTDIIFGPKSYKGKYFANGMNMQVVTVSSSFLTYSN</sequence>
<dbReference type="Proteomes" id="UP001142489">
    <property type="component" value="Unassembled WGS sequence"/>
</dbReference>
<evidence type="ECO:0000313" key="3">
    <source>
        <dbReference type="Proteomes" id="UP001142489"/>
    </source>
</evidence>
<accession>A0A9Q1B470</accession>
<evidence type="ECO:0000313" key="2">
    <source>
        <dbReference type="EMBL" id="KAJ7335658.1"/>
    </source>
</evidence>
<dbReference type="EMBL" id="JAPFRF010000004">
    <property type="protein sequence ID" value="KAJ7335658.1"/>
    <property type="molecule type" value="Genomic_DNA"/>
</dbReference>
<feature type="region of interest" description="Disordered" evidence="1">
    <location>
        <begin position="1"/>
        <end position="23"/>
    </location>
</feature>
<comment type="caution">
    <text evidence="2">The sequence shown here is derived from an EMBL/GenBank/DDBJ whole genome shotgun (WGS) entry which is preliminary data.</text>
</comment>
<name>A0A9Q1B470_9SAUR</name>
<reference evidence="2" key="1">
    <citation type="journal article" date="2023" name="DNA Res.">
        <title>Chromosome-level genome assembly of Phrynocephalus forsythii using third-generation DNA sequencing and Hi-C analysis.</title>
        <authorList>
            <person name="Qi Y."/>
            <person name="Zhao W."/>
            <person name="Zhao Y."/>
            <person name="Niu C."/>
            <person name="Cao S."/>
            <person name="Zhang Y."/>
        </authorList>
    </citation>
    <scope>NUCLEOTIDE SEQUENCE</scope>
    <source>
        <tissue evidence="2">Muscle</tissue>
    </source>
</reference>
<gene>
    <name evidence="2" type="ORF">JRQ81_013599</name>
</gene>
<protein>
    <submittedName>
        <fullName evidence="2">Uncharacterized protein</fullName>
    </submittedName>
</protein>
<proteinExistence type="predicted"/>
<evidence type="ECO:0000256" key="1">
    <source>
        <dbReference type="SAM" id="MobiDB-lite"/>
    </source>
</evidence>
<keyword evidence="3" id="KW-1185">Reference proteome</keyword>
<organism evidence="2 3">
    <name type="scientific">Phrynocephalus forsythii</name>
    <dbReference type="NCBI Taxonomy" id="171643"/>
    <lineage>
        <taxon>Eukaryota</taxon>
        <taxon>Metazoa</taxon>
        <taxon>Chordata</taxon>
        <taxon>Craniata</taxon>
        <taxon>Vertebrata</taxon>
        <taxon>Euteleostomi</taxon>
        <taxon>Lepidosauria</taxon>
        <taxon>Squamata</taxon>
        <taxon>Bifurcata</taxon>
        <taxon>Unidentata</taxon>
        <taxon>Episquamata</taxon>
        <taxon>Toxicofera</taxon>
        <taxon>Iguania</taxon>
        <taxon>Acrodonta</taxon>
        <taxon>Agamidae</taxon>
        <taxon>Agaminae</taxon>
        <taxon>Phrynocephalus</taxon>
    </lineage>
</organism>